<organism evidence="1 2">
    <name type="scientific">Notothenia coriiceps</name>
    <name type="common">black rockcod</name>
    <dbReference type="NCBI Taxonomy" id="8208"/>
    <lineage>
        <taxon>Eukaryota</taxon>
        <taxon>Metazoa</taxon>
        <taxon>Chordata</taxon>
        <taxon>Craniata</taxon>
        <taxon>Vertebrata</taxon>
        <taxon>Euteleostomi</taxon>
        <taxon>Actinopterygii</taxon>
        <taxon>Neopterygii</taxon>
        <taxon>Teleostei</taxon>
        <taxon>Neoteleostei</taxon>
        <taxon>Acanthomorphata</taxon>
        <taxon>Eupercaria</taxon>
        <taxon>Perciformes</taxon>
        <taxon>Notothenioidei</taxon>
        <taxon>Nototheniidae</taxon>
        <taxon>Notothenia</taxon>
    </lineage>
</organism>
<accession>A0A6I9P101</accession>
<dbReference type="GO" id="GO:0009966">
    <property type="term" value="P:regulation of signal transduction"/>
    <property type="evidence" value="ECO:0007669"/>
    <property type="project" value="InterPro"/>
</dbReference>
<dbReference type="GO" id="GO:0001965">
    <property type="term" value="F:G-protein alpha-subunit binding"/>
    <property type="evidence" value="ECO:0007669"/>
    <property type="project" value="InterPro"/>
</dbReference>
<dbReference type="PANTHER" id="PTHR46583:SF1">
    <property type="entry name" value="REGULATOR OF G-PROTEIN SIGNALING 22"/>
    <property type="match status" value="1"/>
</dbReference>
<dbReference type="InterPro" id="IPR042651">
    <property type="entry name" value="Rgs22"/>
</dbReference>
<dbReference type="GO" id="GO:0005634">
    <property type="term" value="C:nucleus"/>
    <property type="evidence" value="ECO:0007669"/>
    <property type="project" value="TreeGrafter"/>
</dbReference>
<keyword evidence="1" id="KW-1185">Reference proteome</keyword>
<gene>
    <name evidence="2" type="primary">LOC104955481</name>
</gene>
<protein>
    <submittedName>
        <fullName evidence="2">Regulator of G-protein signaling 22-like</fullName>
    </submittedName>
</protein>
<dbReference type="RefSeq" id="XP_010781110.1">
    <property type="nucleotide sequence ID" value="XM_010782808.1"/>
</dbReference>
<dbReference type="PANTHER" id="PTHR46583">
    <property type="entry name" value="REGULATOR OF G-PROTEIN SIGNALING 22"/>
    <property type="match status" value="1"/>
</dbReference>
<dbReference type="InterPro" id="IPR044926">
    <property type="entry name" value="RGS_subdomain_2"/>
</dbReference>
<dbReference type="Gene3D" id="1.10.167.10">
    <property type="entry name" value="Regulator of G-protein Signalling 4, domain 2"/>
    <property type="match status" value="1"/>
</dbReference>
<evidence type="ECO:0000313" key="1">
    <source>
        <dbReference type="Proteomes" id="UP000504611"/>
    </source>
</evidence>
<dbReference type="SUPFAM" id="SSF48097">
    <property type="entry name" value="Regulator of G-protein signaling, RGS"/>
    <property type="match status" value="1"/>
</dbReference>
<reference evidence="2" key="1">
    <citation type="submission" date="2025-08" db="UniProtKB">
        <authorList>
            <consortium name="RefSeq"/>
        </authorList>
    </citation>
    <scope>IDENTIFICATION</scope>
    <source>
        <tissue evidence="2">Muscle</tissue>
    </source>
</reference>
<dbReference type="KEGG" id="ncc:104955481"/>
<dbReference type="Proteomes" id="UP000504611">
    <property type="component" value="Unplaced"/>
</dbReference>
<dbReference type="InterPro" id="IPR036305">
    <property type="entry name" value="RGS_sf"/>
</dbReference>
<dbReference type="OrthoDB" id="10013157at2759"/>
<sequence>MCGVLVLSVLDPGLPIVLWENAVYFWTDLQHYHELFYQDGLDYYRVQREAQLLYSTYLFSSARRSIGVDEEIRTVVYDQLMPAFEEVFDRVEEHTLNILLEPWTLLLSREKESFQKVLMQDEVRRVDSQEYRDLQSLYEESEFRLKQVEQSQSILFPSPINSSTPFTKGAHAPNSWSRVSPNLKGYLLGSLLRHHHEIGHFMSFLLNHDASRYRGKAASFGKNPPHSYLIHINATLVQAPC</sequence>
<proteinExistence type="predicted"/>
<evidence type="ECO:0000313" key="2">
    <source>
        <dbReference type="RefSeq" id="XP_010781110.1"/>
    </source>
</evidence>
<dbReference type="GO" id="GO:0005737">
    <property type="term" value="C:cytoplasm"/>
    <property type="evidence" value="ECO:0007669"/>
    <property type="project" value="TreeGrafter"/>
</dbReference>
<name>A0A6I9P101_9TELE</name>
<dbReference type="GeneID" id="104955481"/>
<dbReference type="AlphaFoldDB" id="A0A6I9P101"/>